<accession>A0A8J2KAF3</accession>
<reference evidence="1" key="1">
    <citation type="submission" date="2021-06" db="EMBL/GenBank/DDBJ databases">
        <authorList>
            <person name="Hodson N. C."/>
            <person name="Mongue J. A."/>
            <person name="Jaron S. K."/>
        </authorList>
    </citation>
    <scope>NUCLEOTIDE SEQUENCE</scope>
</reference>
<name>A0A8J2KAF3_9HEXA</name>
<evidence type="ECO:0000313" key="2">
    <source>
        <dbReference type="Proteomes" id="UP000708208"/>
    </source>
</evidence>
<dbReference type="AlphaFoldDB" id="A0A8J2KAF3"/>
<evidence type="ECO:0000313" key="1">
    <source>
        <dbReference type="EMBL" id="CAG7731611.1"/>
    </source>
</evidence>
<proteinExistence type="predicted"/>
<gene>
    <name evidence="1" type="ORF">AFUS01_LOCUS20189</name>
</gene>
<dbReference type="EMBL" id="CAJVCH010216113">
    <property type="protein sequence ID" value="CAG7731611.1"/>
    <property type="molecule type" value="Genomic_DNA"/>
</dbReference>
<organism evidence="1 2">
    <name type="scientific">Allacma fusca</name>
    <dbReference type="NCBI Taxonomy" id="39272"/>
    <lineage>
        <taxon>Eukaryota</taxon>
        <taxon>Metazoa</taxon>
        <taxon>Ecdysozoa</taxon>
        <taxon>Arthropoda</taxon>
        <taxon>Hexapoda</taxon>
        <taxon>Collembola</taxon>
        <taxon>Symphypleona</taxon>
        <taxon>Sminthuridae</taxon>
        <taxon>Allacma</taxon>
    </lineage>
</organism>
<protein>
    <submittedName>
        <fullName evidence="1">Uncharacterized protein</fullName>
    </submittedName>
</protein>
<feature type="non-terminal residue" evidence="1">
    <location>
        <position position="1"/>
    </location>
</feature>
<sequence>SDSVSTNFIAPWHLKWKTDSYDLMNGGIRAGKNDSHDLLRHLVVSSLALTSDGVKVDGTHLIVEVVYKYNHAGGNGVGGKNLVLVTIYLVDKYYRFSG</sequence>
<keyword evidence="2" id="KW-1185">Reference proteome</keyword>
<comment type="caution">
    <text evidence="1">The sequence shown here is derived from an EMBL/GenBank/DDBJ whole genome shotgun (WGS) entry which is preliminary data.</text>
</comment>
<dbReference type="Proteomes" id="UP000708208">
    <property type="component" value="Unassembled WGS sequence"/>
</dbReference>